<organism evidence="2 3">
    <name type="scientific">Patiriisocius hiemis</name>
    <dbReference type="NCBI Taxonomy" id="3075604"/>
    <lineage>
        <taxon>Bacteria</taxon>
        <taxon>Pseudomonadati</taxon>
        <taxon>Bacteroidota</taxon>
        <taxon>Flavobacteriia</taxon>
        <taxon>Flavobacteriales</taxon>
        <taxon>Flavobacteriaceae</taxon>
        <taxon>Patiriisocius</taxon>
    </lineage>
</organism>
<evidence type="ECO:0000313" key="2">
    <source>
        <dbReference type="EMBL" id="MDT0556435.1"/>
    </source>
</evidence>
<proteinExistence type="predicted"/>
<sequence length="122" mass="14224">MRYFLLSICFLFTFSCIPLAIAPDLKDGKVMKGKKFKRQLPNQYTYIFEDPKRANEFYKYVNAKFQVDYDDIEGDVPVTIGEEKYFLTFYEAEKQTKTINLIPMVIDAGLEKNGVSCTRRCS</sequence>
<accession>A0ABU2YGR5</accession>
<name>A0ABU2YGR5_9FLAO</name>
<keyword evidence="1" id="KW-0732">Signal</keyword>
<comment type="caution">
    <text evidence="2">The sequence shown here is derived from an EMBL/GenBank/DDBJ whole genome shotgun (WGS) entry which is preliminary data.</text>
</comment>
<gene>
    <name evidence="2" type="ORF">RM538_10495</name>
</gene>
<protein>
    <submittedName>
        <fullName evidence="2">Uncharacterized protein</fullName>
    </submittedName>
</protein>
<feature type="signal peptide" evidence="1">
    <location>
        <begin position="1"/>
        <end position="20"/>
    </location>
</feature>
<dbReference type="PROSITE" id="PS51257">
    <property type="entry name" value="PROKAR_LIPOPROTEIN"/>
    <property type="match status" value="1"/>
</dbReference>
<dbReference type="Proteomes" id="UP001254488">
    <property type="component" value="Unassembled WGS sequence"/>
</dbReference>
<dbReference type="RefSeq" id="WP_311333387.1">
    <property type="nucleotide sequence ID" value="NZ_JAVRHZ010000006.1"/>
</dbReference>
<feature type="chain" id="PRO_5045843257" evidence="1">
    <location>
        <begin position="21"/>
        <end position="122"/>
    </location>
</feature>
<evidence type="ECO:0000313" key="3">
    <source>
        <dbReference type="Proteomes" id="UP001254488"/>
    </source>
</evidence>
<reference evidence="2 3" key="1">
    <citation type="submission" date="2023-09" db="EMBL/GenBank/DDBJ databases">
        <authorList>
            <person name="Rey-Velasco X."/>
        </authorList>
    </citation>
    <scope>NUCLEOTIDE SEQUENCE [LARGE SCALE GENOMIC DNA]</scope>
    <source>
        <strain evidence="2 3">W242</strain>
    </source>
</reference>
<dbReference type="EMBL" id="JAVRHZ010000006">
    <property type="protein sequence ID" value="MDT0556435.1"/>
    <property type="molecule type" value="Genomic_DNA"/>
</dbReference>
<keyword evidence="3" id="KW-1185">Reference proteome</keyword>
<evidence type="ECO:0000256" key="1">
    <source>
        <dbReference type="SAM" id="SignalP"/>
    </source>
</evidence>